<dbReference type="AlphaFoldDB" id="A0A175YDU6"/>
<dbReference type="PANTHER" id="PTHR47165">
    <property type="entry name" value="OS03G0429900 PROTEIN"/>
    <property type="match status" value="1"/>
</dbReference>
<dbReference type="Pfam" id="PF02721">
    <property type="entry name" value="DUF223"/>
    <property type="match status" value="1"/>
</dbReference>
<dbReference type="Proteomes" id="UP000077755">
    <property type="component" value="Chromosome 6"/>
</dbReference>
<feature type="domain" description="Replication protein A OB" evidence="2">
    <location>
        <begin position="133"/>
        <end position="223"/>
    </location>
</feature>
<organism evidence="3 4">
    <name type="scientific">Daucus carota subsp. sativus</name>
    <name type="common">Carrot</name>
    <dbReference type="NCBI Taxonomy" id="79200"/>
    <lineage>
        <taxon>Eukaryota</taxon>
        <taxon>Viridiplantae</taxon>
        <taxon>Streptophyta</taxon>
        <taxon>Embryophyta</taxon>
        <taxon>Tracheophyta</taxon>
        <taxon>Spermatophyta</taxon>
        <taxon>Magnoliopsida</taxon>
        <taxon>eudicotyledons</taxon>
        <taxon>Gunneridae</taxon>
        <taxon>Pentapetalae</taxon>
        <taxon>asterids</taxon>
        <taxon>campanulids</taxon>
        <taxon>Apiales</taxon>
        <taxon>Apiaceae</taxon>
        <taxon>Apioideae</taxon>
        <taxon>Scandiceae</taxon>
        <taxon>Daucinae</taxon>
        <taxon>Daucus</taxon>
        <taxon>Daucus sect. Daucus</taxon>
    </lineage>
</organism>
<evidence type="ECO:0000259" key="1">
    <source>
        <dbReference type="Pfam" id="PF02721"/>
    </source>
</evidence>
<dbReference type="InterPro" id="IPR012340">
    <property type="entry name" value="NA-bd_OB-fold"/>
</dbReference>
<dbReference type="Gramene" id="KZM81012">
    <property type="protein sequence ID" value="KZM81012"/>
    <property type="gene ID" value="DCAR_031404"/>
</dbReference>
<proteinExistence type="predicted"/>
<accession>A0A175YDU6</accession>
<dbReference type="SUPFAM" id="SSF50249">
    <property type="entry name" value="Nucleic acid-binding proteins"/>
    <property type="match status" value="2"/>
</dbReference>
<dbReference type="PANTHER" id="PTHR47165:SF4">
    <property type="entry name" value="OS03G0429900 PROTEIN"/>
    <property type="match status" value="1"/>
</dbReference>
<dbReference type="InterPro" id="IPR031657">
    <property type="entry name" value="REPA_OB_2"/>
</dbReference>
<reference evidence="3" key="2">
    <citation type="submission" date="2022-03" db="EMBL/GenBank/DDBJ databases">
        <title>Draft title - Genomic analysis of global carrot germplasm unveils the trajectory of domestication and the origin of high carotenoid orange carrot.</title>
        <authorList>
            <person name="Iorizzo M."/>
            <person name="Ellison S."/>
            <person name="Senalik D."/>
            <person name="Macko-Podgorni A."/>
            <person name="Grzebelus D."/>
            <person name="Bostan H."/>
            <person name="Rolling W."/>
            <person name="Curaba J."/>
            <person name="Simon P."/>
        </authorList>
    </citation>
    <scope>NUCLEOTIDE SEQUENCE</scope>
    <source>
        <tissue evidence="3">Leaf</tissue>
    </source>
</reference>
<name>A0A175YDU6_DAUCS</name>
<dbReference type="Gene3D" id="2.40.50.140">
    <property type="entry name" value="Nucleic acid-binding proteins"/>
    <property type="match status" value="2"/>
</dbReference>
<keyword evidence="4" id="KW-1185">Reference proteome</keyword>
<protein>
    <submittedName>
        <fullName evidence="3">Uncharacterized protein</fullName>
    </submittedName>
</protein>
<evidence type="ECO:0000313" key="3">
    <source>
        <dbReference type="EMBL" id="WOH04044.1"/>
    </source>
</evidence>
<dbReference type="EMBL" id="CP093348">
    <property type="protein sequence ID" value="WOH04044.1"/>
    <property type="molecule type" value="Genomic_DNA"/>
</dbReference>
<evidence type="ECO:0000259" key="2">
    <source>
        <dbReference type="Pfam" id="PF16900"/>
    </source>
</evidence>
<dbReference type="InterPro" id="IPR003871">
    <property type="entry name" value="RFA1B/D_OB_1st"/>
</dbReference>
<sequence>MDSLLTLLPTAKQDWKIRVRISKKWEQLRPSGQVFGISMIFVDENDLRIHAWMKSSIISRLDDSLVECGVFQIENFIVRPYGANERNRCFTGDKRIFLTEATVVMPCLEPHEFIPKHVFDCIPLNTVREHASQDKCLIDVCGIVKDLQPIQQFVSITGKEQIVVKFVLADNNNNTVRATMWNEHALFMHMSLDFTTQRPLIVIISSCKPHLWEGTPTVTNMQATRIFFNSSHPAAATIRAGYGN</sequence>
<dbReference type="OMA" id="FMDEQEG"/>
<dbReference type="Pfam" id="PF16900">
    <property type="entry name" value="REPA_OB_2"/>
    <property type="match status" value="1"/>
</dbReference>
<reference evidence="3" key="1">
    <citation type="journal article" date="2016" name="Nat. Genet.">
        <title>A high-quality carrot genome assembly provides new insights into carotenoid accumulation and asterid genome evolution.</title>
        <authorList>
            <person name="Iorizzo M."/>
            <person name="Ellison S."/>
            <person name="Senalik D."/>
            <person name="Zeng P."/>
            <person name="Satapoomin P."/>
            <person name="Huang J."/>
            <person name="Bowman M."/>
            <person name="Iovene M."/>
            <person name="Sanseverino W."/>
            <person name="Cavagnaro P."/>
            <person name="Yildiz M."/>
            <person name="Macko-Podgorni A."/>
            <person name="Moranska E."/>
            <person name="Grzebelus E."/>
            <person name="Grzebelus D."/>
            <person name="Ashrafi H."/>
            <person name="Zheng Z."/>
            <person name="Cheng S."/>
            <person name="Spooner D."/>
            <person name="Van Deynze A."/>
            <person name="Simon P."/>
        </authorList>
    </citation>
    <scope>NUCLEOTIDE SEQUENCE</scope>
    <source>
        <tissue evidence="3">Leaf</tissue>
    </source>
</reference>
<feature type="domain" description="Replication protein A 70 kDa DNA-binding subunit B/D first OB fold" evidence="1">
    <location>
        <begin position="7"/>
        <end position="107"/>
    </location>
</feature>
<evidence type="ECO:0000313" key="4">
    <source>
        <dbReference type="Proteomes" id="UP000077755"/>
    </source>
</evidence>
<gene>
    <name evidence="3" type="ORF">DCAR_0623449</name>
</gene>